<comment type="caution">
    <text evidence="1">The sequence shown here is derived from an EMBL/GenBank/DDBJ whole genome shotgun (WGS) entry which is preliminary data.</text>
</comment>
<dbReference type="EMBL" id="QYUR01000003">
    <property type="protein sequence ID" value="RJG11034.1"/>
    <property type="molecule type" value="Genomic_DNA"/>
</dbReference>
<evidence type="ECO:0000313" key="2">
    <source>
        <dbReference type="Proteomes" id="UP000284021"/>
    </source>
</evidence>
<protein>
    <submittedName>
        <fullName evidence="1">Uncharacterized protein</fullName>
    </submittedName>
</protein>
<reference evidence="1 2" key="1">
    <citation type="submission" date="2018-09" db="EMBL/GenBank/DDBJ databases">
        <authorList>
            <person name="Zhu H."/>
        </authorList>
    </citation>
    <scope>NUCLEOTIDE SEQUENCE [LARGE SCALE GENOMIC DNA]</scope>
    <source>
        <strain evidence="1 2">K1S02-6</strain>
    </source>
</reference>
<gene>
    <name evidence="1" type="ORF">D3879_15290</name>
</gene>
<keyword evidence="2" id="KW-1185">Reference proteome</keyword>
<dbReference type="AlphaFoldDB" id="A0A418XES6"/>
<proteinExistence type="predicted"/>
<name>A0A418XES6_9PSED</name>
<accession>A0A418XES6</accession>
<evidence type="ECO:0000313" key="1">
    <source>
        <dbReference type="EMBL" id="RJG11034.1"/>
    </source>
</evidence>
<dbReference type="Proteomes" id="UP000284021">
    <property type="component" value="Unassembled WGS sequence"/>
</dbReference>
<sequence length="88" mass="9959">MSNTYEQYRRFLGWLAHEHIRATPDVRRTANLVEAHFREVHATTSAARSRSGLVSRLLQQEFAGISDELPAITEQAEQNAVPCPTQKP</sequence>
<organism evidence="1 2">
    <name type="scientific">Pseudomonas cavernicola</name>
    <dbReference type="NCBI Taxonomy" id="2320866"/>
    <lineage>
        <taxon>Bacteria</taxon>
        <taxon>Pseudomonadati</taxon>
        <taxon>Pseudomonadota</taxon>
        <taxon>Gammaproteobacteria</taxon>
        <taxon>Pseudomonadales</taxon>
        <taxon>Pseudomonadaceae</taxon>
        <taxon>Pseudomonas</taxon>
    </lineage>
</organism>